<comment type="caution">
    <text evidence="9">The sequence shown here is derived from an EMBL/GenBank/DDBJ whole genome shotgun (WGS) entry which is preliminary data.</text>
</comment>
<evidence type="ECO:0000259" key="8">
    <source>
        <dbReference type="Pfam" id="PF02706"/>
    </source>
</evidence>
<accession>A0A0A2BCL1</accession>
<evidence type="ECO:0000256" key="5">
    <source>
        <dbReference type="ARBA" id="ARBA00022989"/>
    </source>
</evidence>
<dbReference type="GO" id="GO:0005886">
    <property type="term" value="C:plasma membrane"/>
    <property type="evidence" value="ECO:0007669"/>
    <property type="project" value="UniProtKB-SubCell"/>
</dbReference>
<dbReference type="InterPro" id="IPR050445">
    <property type="entry name" value="Bact_polysacc_biosynth/exp"/>
</dbReference>
<dbReference type="GO" id="GO:0004713">
    <property type="term" value="F:protein tyrosine kinase activity"/>
    <property type="evidence" value="ECO:0007669"/>
    <property type="project" value="TreeGrafter"/>
</dbReference>
<dbReference type="InterPro" id="IPR003856">
    <property type="entry name" value="LPS_length_determ_N"/>
</dbReference>
<evidence type="ECO:0000313" key="10">
    <source>
        <dbReference type="Proteomes" id="UP000030481"/>
    </source>
</evidence>
<dbReference type="PANTHER" id="PTHR32309:SF13">
    <property type="entry name" value="FERRIC ENTEROBACTIN TRANSPORT PROTEIN FEPE"/>
    <property type="match status" value="1"/>
</dbReference>
<feature type="domain" description="Polysaccharide chain length determinant N-terminal" evidence="8">
    <location>
        <begin position="18"/>
        <end position="116"/>
    </location>
</feature>
<keyword evidence="6 7" id="KW-0472">Membrane</keyword>
<feature type="transmembrane region" description="Helical" evidence="7">
    <location>
        <begin position="396"/>
        <end position="414"/>
    </location>
</feature>
<protein>
    <recommendedName>
        <fullName evidence="8">Polysaccharide chain length determinant N-terminal domain-containing protein</fullName>
    </recommendedName>
</protein>
<dbReference type="EMBL" id="JNAR01000002">
    <property type="protein sequence ID" value="KGG10490.1"/>
    <property type="molecule type" value="Genomic_DNA"/>
</dbReference>
<evidence type="ECO:0000313" key="9">
    <source>
        <dbReference type="EMBL" id="KGG10490.1"/>
    </source>
</evidence>
<evidence type="ECO:0000256" key="4">
    <source>
        <dbReference type="ARBA" id="ARBA00022692"/>
    </source>
</evidence>
<keyword evidence="5 7" id="KW-1133">Transmembrane helix</keyword>
<name>A0A0A2BCL1_PROMR</name>
<organism evidence="9 10">
    <name type="scientific">Prochlorococcus marinus str. MIT 9401</name>
    <dbReference type="NCBI Taxonomy" id="167551"/>
    <lineage>
        <taxon>Bacteria</taxon>
        <taxon>Bacillati</taxon>
        <taxon>Cyanobacteriota</taxon>
        <taxon>Cyanophyceae</taxon>
        <taxon>Synechococcales</taxon>
        <taxon>Prochlorococcaceae</taxon>
        <taxon>Prochlorococcus</taxon>
    </lineage>
</organism>
<sequence length="556" mass="63396">MNFNASKNMNSNFNEGEDEINIQEIVNYLFKRRFLVSGVTFFVTAFGVVFSLIQKPIYKGEFQIVVAGQKSESILSQAAGAFGNLTGGAFELPGVSSTEIKTQEFILKSPSVLMPVYQFSKQKYNERGENSENLSFKSWRKKFLNIEFEKKTTVLNITFLDNDKDLILEVLNKISSKYKDYSRKDRIKLLTKGISYLESQQKILKSNSIQSLKNLNEFSIENGLGDIDGFVALGNNINGFGVEKFNNSILNKLSELEGISNLNLRAGGGAIPNLNLRTGGGGTGAGQRFTSQFSLLEQYESQYTDYSSKLKPESGLMKDLKAKIDNLRSSLKRPNEILIKYRELTSISRRDEALLNQIEDQLVSYKLEQANKQDPWELISEPTIADLRIYPKRKSIVALFGFSGLFLGISLAYLRDKARGLITGFNEIKRLIDPKFLDNLFIRNKSLSNQLLQNFFKNNEEFQNVKNGNCILMISNRSSAIENEFLNYVLKNNDKLVSIEFSEIDKINNFDNIVIFISSHEVKRKDLFLLNQYYKLNQRKIVGWFYLDCSEKINLS</sequence>
<comment type="subcellular location">
    <subcellularLocation>
        <location evidence="1">Cell membrane</location>
        <topology evidence="1">Multi-pass membrane protein</topology>
    </subcellularLocation>
</comment>
<evidence type="ECO:0000256" key="1">
    <source>
        <dbReference type="ARBA" id="ARBA00004651"/>
    </source>
</evidence>
<keyword evidence="4 7" id="KW-0812">Transmembrane</keyword>
<dbReference type="PANTHER" id="PTHR32309">
    <property type="entry name" value="TYROSINE-PROTEIN KINASE"/>
    <property type="match status" value="1"/>
</dbReference>
<dbReference type="Proteomes" id="UP000030481">
    <property type="component" value="Unassembled WGS sequence"/>
</dbReference>
<gene>
    <name evidence="9" type="ORF">EV01_0118</name>
</gene>
<comment type="similarity">
    <text evidence="2">Belongs to the CpsC/CapA family.</text>
</comment>
<feature type="transmembrane region" description="Helical" evidence="7">
    <location>
        <begin position="34"/>
        <end position="53"/>
    </location>
</feature>
<evidence type="ECO:0000256" key="6">
    <source>
        <dbReference type="ARBA" id="ARBA00023136"/>
    </source>
</evidence>
<evidence type="ECO:0000256" key="2">
    <source>
        <dbReference type="ARBA" id="ARBA00006683"/>
    </source>
</evidence>
<dbReference type="AlphaFoldDB" id="A0A0A2BCL1"/>
<reference evidence="10" key="1">
    <citation type="journal article" date="2014" name="Sci. Data">
        <title>Genomes of diverse isolates of the marine cyanobacterium Prochlorococcus.</title>
        <authorList>
            <person name="Biller S."/>
            <person name="Berube P."/>
            <person name="Thompson J."/>
            <person name="Kelly L."/>
            <person name="Roggensack S."/>
            <person name="Awad L."/>
            <person name="Roache-Johnson K."/>
            <person name="Ding H."/>
            <person name="Giovannoni S.J."/>
            <person name="Moore L.R."/>
            <person name="Chisholm S.W."/>
        </authorList>
    </citation>
    <scope>NUCLEOTIDE SEQUENCE [LARGE SCALE GENOMIC DNA]</scope>
</reference>
<evidence type="ECO:0000256" key="7">
    <source>
        <dbReference type="SAM" id="Phobius"/>
    </source>
</evidence>
<proteinExistence type="inferred from homology"/>
<evidence type="ECO:0000256" key="3">
    <source>
        <dbReference type="ARBA" id="ARBA00022475"/>
    </source>
</evidence>
<dbReference type="Pfam" id="PF02706">
    <property type="entry name" value="Wzz"/>
    <property type="match status" value="1"/>
</dbReference>
<keyword evidence="3" id="KW-1003">Cell membrane</keyword>